<dbReference type="GO" id="GO:0006400">
    <property type="term" value="P:tRNA modification"/>
    <property type="evidence" value="ECO:0007669"/>
    <property type="project" value="TreeGrafter"/>
</dbReference>
<evidence type="ECO:0000256" key="11">
    <source>
        <dbReference type="RuleBase" id="RU003783"/>
    </source>
</evidence>
<evidence type="ECO:0000256" key="3">
    <source>
        <dbReference type="ARBA" id="ARBA00005842"/>
    </source>
</evidence>
<dbReference type="EMBL" id="BAUU01000014">
    <property type="protein sequence ID" value="GAE30842.1"/>
    <property type="molecule type" value="Genomic_DNA"/>
</dbReference>
<gene>
    <name evidence="10" type="primary">miaA</name>
    <name evidence="14" type="ORF">JCM9152_2264</name>
</gene>
<dbReference type="InterPro" id="IPR039657">
    <property type="entry name" value="Dimethylallyltransferase"/>
</dbReference>
<comment type="catalytic activity">
    <reaction evidence="9 10 11">
        <text>adenosine(37) in tRNA + dimethylallyl diphosphate = N(6)-dimethylallyladenosine(37) in tRNA + diphosphate</text>
        <dbReference type="Rhea" id="RHEA:26482"/>
        <dbReference type="Rhea" id="RHEA-COMP:10162"/>
        <dbReference type="Rhea" id="RHEA-COMP:10375"/>
        <dbReference type="ChEBI" id="CHEBI:33019"/>
        <dbReference type="ChEBI" id="CHEBI:57623"/>
        <dbReference type="ChEBI" id="CHEBI:74411"/>
        <dbReference type="ChEBI" id="CHEBI:74415"/>
        <dbReference type="EC" id="2.5.1.75"/>
    </reaction>
</comment>
<evidence type="ECO:0000256" key="5">
    <source>
        <dbReference type="ARBA" id="ARBA00022694"/>
    </source>
</evidence>
<dbReference type="AlphaFoldDB" id="W4QFY4"/>
<sequence length="313" mass="35814">MKEKLLVIVGPTAVGKTALSIELAKRYNGEVISGDSMQVYKGMDIGTAKVSLDEQQGIPHHLIDIKDPADSFSVADFQANVIPLVTALNDKQKLPILVGGTGLYVNAVIQQYDLVNRPGDESYRRQLEEVAIERGTTYLHKQLKELDAKSAELIHPNNVRRVIRALELTKALGIPFSEQQQEEEKDSPYDLVYMALSMERKQLYERINKRVDMMMEQGLLEEVTNLHKQGIRHCQSIQAIGYKELYQYLDGEISLDLAIELLKKNSRHYAKRQLTWFRNKTNAKWFDMTNGLHSDVFFEICRFIEGQWPSMAK</sequence>
<dbReference type="HAMAP" id="MF_00185">
    <property type="entry name" value="IPP_trans"/>
    <property type="match status" value="1"/>
</dbReference>
<evidence type="ECO:0000313" key="14">
    <source>
        <dbReference type="EMBL" id="GAE30842.1"/>
    </source>
</evidence>
<evidence type="ECO:0000256" key="8">
    <source>
        <dbReference type="ARBA" id="ARBA00022842"/>
    </source>
</evidence>
<dbReference type="SUPFAM" id="SSF52540">
    <property type="entry name" value="P-loop containing nucleoside triphosphate hydrolases"/>
    <property type="match status" value="2"/>
</dbReference>
<evidence type="ECO:0000256" key="7">
    <source>
        <dbReference type="ARBA" id="ARBA00022840"/>
    </source>
</evidence>
<dbReference type="GO" id="GO:0005524">
    <property type="term" value="F:ATP binding"/>
    <property type="evidence" value="ECO:0007669"/>
    <property type="project" value="UniProtKB-UniRule"/>
</dbReference>
<dbReference type="NCBIfam" id="TIGR00174">
    <property type="entry name" value="miaA"/>
    <property type="match status" value="1"/>
</dbReference>
<evidence type="ECO:0000256" key="9">
    <source>
        <dbReference type="ARBA" id="ARBA00049563"/>
    </source>
</evidence>
<evidence type="ECO:0000256" key="10">
    <source>
        <dbReference type="HAMAP-Rule" id="MF_00185"/>
    </source>
</evidence>
<feature type="site" description="Interaction with substrate tRNA" evidence="10">
    <location>
        <position position="124"/>
    </location>
</feature>
<dbReference type="Proteomes" id="UP000018895">
    <property type="component" value="Unassembled WGS sequence"/>
</dbReference>
<dbReference type="RefSeq" id="WP_035343862.1">
    <property type="nucleotide sequence ID" value="NZ_BAUU01000014.1"/>
</dbReference>
<comment type="subunit">
    <text evidence="10">Monomer.</text>
</comment>
<dbReference type="GO" id="GO:0052381">
    <property type="term" value="F:tRNA dimethylallyltransferase activity"/>
    <property type="evidence" value="ECO:0007669"/>
    <property type="project" value="UniProtKB-UniRule"/>
</dbReference>
<evidence type="ECO:0000256" key="1">
    <source>
        <dbReference type="ARBA" id="ARBA00001946"/>
    </source>
</evidence>
<comment type="similarity">
    <text evidence="3 10 13">Belongs to the IPP transferase family.</text>
</comment>
<comment type="caution">
    <text evidence="14">The sequence shown here is derived from an EMBL/GenBank/DDBJ whole genome shotgun (WGS) entry which is preliminary data.</text>
</comment>
<feature type="region of interest" description="Interaction with substrate tRNA" evidence="10">
    <location>
        <begin position="35"/>
        <end position="38"/>
    </location>
</feature>
<keyword evidence="5 10" id="KW-0819">tRNA processing</keyword>
<evidence type="ECO:0000256" key="13">
    <source>
        <dbReference type="RuleBase" id="RU003785"/>
    </source>
</evidence>
<dbReference type="Gene3D" id="1.10.20.140">
    <property type="match status" value="1"/>
</dbReference>
<dbReference type="EC" id="2.5.1.75" evidence="10"/>
<feature type="binding site" evidence="10">
    <location>
        <begin position="12"/>
        <end position="17"/>
    </location>
    <ligand>
        <name>substrate</name>
    </ligand>
</feature>
<comment type="function">
    <text evidence="2 10 12">Catalyzes the transfer of a dimethylallyl group onto the adenine at position 37 in tRNAs that read codons beginning with uridine, leading to the formation of N6-(dimethylallyl)adenosine (i(6)A).</text>
</comment>
<comment type="caution">
    <text evidence="10">Lacks conserved residue(s) required for the propagation of feature annotation.</text>
</comment>
<dbReference type="PANTHER" id="PTHR11088:SF60">
    <property type="entry name" value="TRNA DIMETHYLALLYLTRANSFERASE"/>
    <property type="match status" value="1"/>
</dbReference>
<evidence type="ECO:0000256" key="6">
    <source>
        <dbReference type="ARBA" id="ARBA00022741"/>
    </source>
</evidence>
<dbReference type="InterPro" id="IPR018022">
    <property type="entry name" value="IPT"/>
</dbReference>
<dbReference type="Gene3D" id="3.40.50.300">
    <property type="entry name" value="P-loop containing nucleotide triphosphate hydrolases"/>
    <property type="match status" value="1"/>
</dbReference>
<dbReference type="Pfam" id="PF01715">
    <property type="entry name" value="IPPT"/>
    <property type="match status" value="1"/>
</dbReference>
<protein>
    <recommendedName>
        <fullName evidence="10">tRNA dimethylallyltransferase</fullName>
        <ecNumber evidence="10">2.5.1.75</ecNumber>
    </recommendedName>
    <alternativeName>
        <fullName evidence="10">Dimethylallyl diphosphate:tRNA dimethylallyltransferase</fullName>
        <shortName evidence="10">DMAPP:tRNA dimethylallyltransferase</shortName>
        <shortName evidence="10">DMATase</shortName>
    </alternativeName>
    <alternativeName>
        <fullName evidence="10">Isopentenyl-diphosphate:tRNA isopentenyltransferase</fullName>
        <shortName evidence="10">IPP transferase</shortName>
        <shortName evidence="10">IPPT</shortName>
        <shortName evidence="10">IPTase</shortName>
    </alternativeName>
</protein>
<keyword evidence="15" id="KW-1185">Reference proteome</keyword>
<feature type="site" description="Interaction with substrate tRNA" evidence="10">
    <location>
        <position position="101"/>
    </location>
</feature>
<keyword evidence="7 10" id="KW-0067">ATP-binding</keyword>
<feature type="binding site" evidence="10">
    <location>
        <begin position="10"/>
        <end position="17"/>
    </location>
    <ligand>
        <name>ATP</name>
        <dbReference type="ChEBI" id="CHEBI:30616"/>
    </ligand>
</feature>
<keyword evidence="4 10" id="KW-0808">Transferase</keyword>
<dbReference type="STRING" id="1236971.JCM9152_2264"/>
<keyword evidence="8 10" id="KW-0460">Magnesium</keyword>
<accession>W4QFY4</accession>
<reference evidence="14" key="1">
    <citation type="journal article" date="2014" name="Genome Announc.">
        <title>Draft Genome Sequences of Three Alkaliphilic Bacillus Strains, Bacillus wakoensis JCM 9140T, Bacillus akibai JCM 9157T, and Bacillus hemicellulosilyticus JCM 9152T.</title>
        <authorList>
            <person name="Yuki M."/>
            <person name="Oshima K."/>
            <person name="Suda W."/>
            <person name="Oshida Y."/>
            <person name="Kitamura K."/>
            <person name="Iida T."/>
            <person name="Hattori M."/>
            <person name="Ohkuma M."/>
        </authorList>
    </citation>
    <scope>NUCLEOTIDE SEQUENCE [LARGE SCALE GENOMIC DNA]</scope>
    <source>
        <strain evidence="14">JCM 9152</strain>
    </source>
</reference>
<dbReference type="PANTHER" id="PTHR11088">
    <property type="entry name" value="TRNA DIMETHYLALLYLTRANSFERASE"/>
    <property type="match status" value="1"/>
</dbReference>
<name>W4QFY4_9BACI</name>
<evidence type="ECO:0000256" key="12">
    <source>
        <dbReference type="RuleBase" id="RU003784"/>
    </source>
</evidence>
<organism evidence="14 15">
    <name type="scientific">Halalkalibacter hemicellulosilyticusJCM 9152</name>
    <dbReference type="NCBI Taxonomy" id="1236971"/>
    <lineage>
        <taxon>Bacteria</taxon>
        <taxon>Bacillati</taxon>
        <taxon>Bacillota</taxon>
        <taxon>Bacilli</taxon>
        <taxon>Bacillales</taxon>
        <taxon>Bacillaceae</taxon>
        <taxon>Halalkalibacter</taxon>
    </lineage>
</organism>
<proteinExistence type="inferred from homology"/>
<dbReference type="InterPro" id="IPR027417">
    <property type="entry name" value="P-loop_NTPase"/>
</dbReference>
<comment type="cofactor">
    <cofactor evidence="1 10">
        <name>Mg(2+)</name>
        <dbReference type="ChEBI" id="CHEBI:18420"/>
    </cofactor>
</comment>
<evidence type="ECO:0000256" key="4">
    <source>
        <dbReference type="ARBA" id="ARBA00022679"/>
    </source>
</evidence>
<evidence type="ECO:0000256" key="2">
    <source>
        <dbReference type="ARBA" id="ARBA00003213"/>
    </source>
</evidence>
<evidence type="ECO:0000313" key="15">
    <source>
        <dbReference type="Proteomes" id="UP000018895"/>
    </source>
</evidence>
<keyword evidence="6 10" id="KW-0547">Nucleotide-binding</keyword>